<dbReference type="Proteomes" id="UP001378592">
    <property type="component" value="Unassembled WGS sequence"/>
</dbReference>
<evidence type="ECO:0000256" key="1">
    <source>
        <dbReference type="SAM" id="MobiDB-lite"/>
    </source>
</evidence>
<evidence type="ECO:0000313" key="4">
    <source>
        <dbReference type="Proteomes" id="UP001378592"/>
    </source>
</evidence>
<feature type="compositionally biased region" description="Basic and acidic residues" evidence="1">
    <location>
        <begin position="1"/>
        <end position="10"/>
    </location>
</feature>
<sequence length="113" mass="12122">MSLADEEPKPSELPLSRPSAAFPTSSSFVDSKSLFGSAVSSSSDESRQHPFVKGGSSETLWRAPSGEKIPMEDKALKEHTPVARSSSDESAKTPPVTRRSLENVDEEVSTDTV</sequence>
<keyword evidence="4" id="KW-1185">Reference proteome</keyword>
<protein>
    <submittedName>
        <fullName evidence="3">Uncharacterized protein</fullName>
    </submittedName>
</protein>
<accession>A0AAN9VAQ1</accession>
<comment type="caution">
    <text evidence="3">The sequence shown here is derived from an EMBL/GenBank/DDBJ whole genome shotgun (WGS) entry which is preliminary data.</text>
</comment>
<dbReference type="EMBL" id="JAZDUA010000521">
    <property type="protein sequence ID" value="KAK7791594.1"/>
    <property type="molecule type" value="Genomic_DNA"/>
</dbReference>
<feature type="compositionally biased region" description="Basic and acidic residues" evidence="1">
    <location>
        <begin position="69"/>
        <end position="91"/>
    </location>
</feature>
<name>A0AAN9VAQ1_9ORTH</name>
<dbReference type="EMBL" id="JAZDUA010000521">
    <property type="protein sequence ID" value="KAK7791592.1"/>
    <property type="molecule type" value="Genomic_DNA"/>
</dbReference>
<gene>
    <name evidence="2" type="ORF">R5R35_010704</name>
    <name evidence="3" type="ORF">R5R35_010706</name>
</gene>
<feature type="compositionally biased region" description="Acidic residues" evidence="1">
    <location>
        <begin position="103"/>
        <end position="113"/>
    </location>
</feature>
<proteinExistence type="predicted"/>
<organism evidence="3 4">
    <name type="scientific">Gryllus longicercus</name>
    <dbReference type="NCBI Taxonomy" id="2509291"/>
    <lineage>
        <taxon>Eukaryota</taxon>
        <taxon>Metazoa</taxon>
        <taxon>Ecdysozoa</taxon>
        <taxon>Arthropoda</taxon>
        <taxon>Hexapoda</taxon>
        <taxon>Insecta</taxon>
        <taxon>Pterygota</taxon>
        <taxon>Neoptera</taxon>
        <taxon>Polyneoptera</taxon>
        <taxon>Orthoptera</taxon>
        <taxon>Ensifera</taxon>
        <taxon>Gryllidea</taxon>
        <taxon>Grylloidea</taxon>
        <taxon>Gryllidae</taxon>
        <taxon>Gryllinae</taxon>
        <taxon>Gryllus</taxon>
    </lineage>
</organism>
<evidence type="ECO:0000313" key="3">
    <source>
        <dbReference type="EMBL" id="KAK7791594.1"/>
    </source>
</evidence>
<reference evidence="3 4" key="1">
    <citation type="submission" date="2024-03" db="EMBL/GenBank/DDBJ databases">
        <title>The genome assembly and annotation of the cricket Gryllus longicercus Weissman &amp; Gray.</title>
        <authorList>
            <person name="Szrajer S."/>
            <person name="Gray D."/>
            <person name="Ylla G."/>
        </authorList>
    </citation>
    <scope>NUCLEOTIDE SEQUENCE [LARGE SCALE GENOMIC DNA]</scope>
    <source>
        <strain evidence="3">DAG 2021-001</strain>
        <tissue evidence="3">Whole body minus gut</tissue>
    </source>
</reference>
<evidence type="ECO:0000313" key="2">
    <source>
        <dbReference type="EMBL" id="KAK7791592.1"/>
    </source>
</evidence>
<dbReference type="AlphaFoldDB" id="A0AAN9VAQ1"/>
<feature type="region of interest" description="Disordered" evidence="1">
    <location>
        <begin position="1"/>
        <end position="113"/>
    </location>
</feature>